<dbReference type="PANTHER" id="PTHR42693:SF53">
    <property type="entry name" value="ENDO-4-O-SULFATASE"/>
    <property type="match status" value="1"/>
</dbReference>
<dbReference type="InterPro" id="IPR000917">
    <property type="entry name" value="Sulfatase_N"/>
</dbReference>
<evidence type="ECO:0000256" key="1">
    <source>
        <dbReference type="ARBA" id="ARBA00008779"/>
    </source>
</evidence>
<dbReference type="Proteomes" id="UP000318741">
    <property type="component" value="Chromosome"/>
</dbReference>
<evidence type="ECO:0000313" key="8">
    <source>
        <dbReference type="Proteomes" id="UP000318741"/>
    </source>
</evidence>
<dbReference type="InterPro" id="IPR024607">
    <property type="entry name" value="Sulfatase_CS"/>
</dbReference>
<dbReference type="AlphaFoldDB" id="A0A517P4W0"/>
<dbReference type="EMBL" id="CP036265">
    <property type="protein sequence ID" value="QDT14385.1"/>
    <property type="molecule type" value="Genomic_DNA"/>
</dbReference>
<proteinExistence type="inferred from homology"/>
<dbReference type="PROSITE" id="PS00523">
    <property type="entry name" value="SULFATASE_1"/>
    <property type="match status" value="1"/>
</dbReference>
<dbReference type="GO" id="GO:0046872">
    <property type="term" value="F:metal ion binding"/>
    <property type="evidence" value="ECO:0007669"/>
    <property type="project" value="UniProtKB-KW"/>
</dbReference>
<dbReference type="EC" id="3.1.6.1" evidence="7"/>
<evidence type="ECO:0000256" key="2">
    <source>
        <dbReference type="ARBA" id="ARBA00022723"/>
    </source>
</evidence>
<dbReference type="Gene3D" id="3.40.720.10">
    <property type="entry name" value="Alkaline Phosphatase, subunit A"/>
    <property type="match status" value="1"/>
</dbReference>
<gene>
    <name evidence="7" type="primary">atsA_6</name>
    <name evidence="7" type="ORF">CA12_04580</name>
</gene>
<feature type="signal peptide" evidence="5">
    <location>
        <begin position="1"/>
        <end position="16"/>
    </location>
</feature>
<dbReference type="Pfam" id="PF00884">
    <property type="entry name" value="Sulfatase"/>
    <property type="match status" value="1"/>
</dbReference>
<comment type="similarity">
    <text evidence="1">Belongs to the sulfatase family.</text>
</comment>
<keyword evidence="5" id="KW-0732">Signal</keyword>
<dbReference type="SUPFAM" id="SSF53649">
    <property type="entry name" value="Alkaline phosphatase-like"/>
    <property type="match status" value="1"/>
</dbReference>
<keyword evidence="2" id="KW-0479">Metal-binding</keyword>
<sequence length="517" mass="56180" precursor="true">MLVPALLALLAPCAGAAADDPQANPPGTPNVLILYADDLGYGDVGATNPASKIPTPHLDRLAAEGLTFTDAHSSSGICTPSRYALLTGRHHWRDFHGIVNSFGGSVFEDGQVTLASLLKENGYRTACIGKWHLGWDWEAIRNPAVGPLGKGRQKGLPPEAFDWSKPIPGGPLAVGFDRYFGDTVINFPPYAWIEDDRVTQAPTVMKDESTWPPIKEGNWECRPGPMVEGWNPYDVLPTLADRGVQYLQEQAEADEPFFLYFAFPSPHAPIIPNDKFDGASQAGPYGDFVHETDHVVGRLLAALEESGQAANTLVVFTADNGPERYAYAREQAFDHWSAAPFRGLKRDIHEGGHHVPFFVRWPGVTEPGATTDALTSQVDLFATIAEATGAALPPNAAAAEGARYQDSVSLMPVLKGAPTSGRTTIVQNTNPNAYAFRQGDRLLINAKTGHHSGVDPKWLEKHDTPREQGDVHLYNLAEDVGQQRDLAAERPDETAEMQAALQRARRPIPRVLTPTGR</sequence>
<dbReference type="PANTHER" id="PTHR42693">
    <property type="entry name" value="ARYLSULFATASE FAMILY MEMBER"/>
    <property type="match status" value="1"/>
</dbReference>
<dbReference type="OrthoDB" id="9783154at2"/>
<dbReference type="GO" id="GO:0004065">
    <property type="term" value="F:arylsulfatase activity"/>
    <property type="evidence" value="ECO:0007669"/>
    <property type="project" value="UniProtKB-EC"/>
</dbReference>
<evidence type="ECO:0000256" key="5">
    <source>
        <dbReference type="SAM" id="SignalP"/>
    </source>
</evidence>
<evidence type="ECO:0000313" key="7">
    <source>
        <dbReference type="EMBL" id="QDT14385.1"/>
    </source>
</evidence>
<feature type="domain" description="Sulfatase N-terminal" evidence="6">
    <location>
        <begin position="29"/>
        <end position="389"/>
    </location>
</feature>
<organism evidence="7 8">
    <name type="scientific">Alienimonas californiensis</name>
    <dbReference type="NCBI Taxonomy" id="2527989"/>
    <lineage>
        <taxon>Bacteria</taxon>
        <taxon>Pseudomonadati</taxon>
        <taxon>Planctomycetota</taxon>
        <taxon>Planctomycetia</taxon>
        <taxon>Planctomycetales</taxon>
        <taxon>Planctomycetaceae</taxon>
        <taxon>Alienimonas</taxon>
    </lineage>
</organism>
<protein>
    <submittedName>
        <fullName evidence="7">Arylsulfatase</fullName>
        <ecNumber evidence="7">3.1.6.1</ecNumber>
    </submittedName>
</protein>
<feature type="chain" id="PRO_5021900492" evidence="5">
    <location>
        <begin position="17"/>
        <end position="517"/>
    </location>
</feature>
<keyword evidence="8" id="KW-1185">Reference proteome</keyword>
<keyword evidence="4" id="KW-0106">Calcium</keyword>
<dbReference type="CDD" id="cd16143">
    <property type="entry name" value="ARS_like"/>
    <property type="match status" value="1"/>
</dbReference>
<evidence type="ECO:0000256" key="4">
    <source>
        <dbReference type="ARBA" id="ARBA00022837"/>
    </source>
</evidence>
<reference evidence="7 8" key="1">
    <citation type="submission" date="2019-02" db="EMBL/GenBank/DDBJ databases">
        <title>Deep-cultivation of Planctomycetes and their phenomic and genomic characterization uncovers novel biology.</title>
        <authorList>
            <person name="Wiegand S."/>
            <person name="Jogler M."/>
            <person name="Boedeker C."/>
            <person name="Pinto D."/>
            <person name="Vollmers J."/>
            <person name="Rivas-Marin E."/>
            <person name="Kohn T."/>
            <person name="Peeters S.H."/>
            <person name="Heuer A."/>
            <person name="Rast P."/>
            <person name="Oberbeckmann S."/>
            <person name="Bunk B."/>
            <person name="Jeske O."/>
            <person name="Meyerdierks A."/>
            <person name="Storesund J.E."/>
            <person name="Kallscheuer N."/>
            <person name="Luecker S."/>
            <person name="Lage O.M."/>
            <person name="Pohl T."/>
            <person name="Merkel B.J."/>
            <person name="Hornburger P."/>
            <person name="Mueller R.-W."/>
            <person name="Bruemmer F."/>
            <person name="Labrenz M."/>
            <person name="Spormann A.M."/>
            <person name="Op den Camp H."/>
            <person name="Overmann J."/>
            <person name="Amann R."/>
            <person name="Jetten M.S.M."/>
            <person name="Mascher T."/>
            <person name="Medema M.H."/>
            <person name="Devos D.P."/>
            <person name="Kaster A.-K."/>
            <person name="Ovreas L."/>
            <person name="Rohde M."/>
            <person name="Galperin M.Y."/>
            <person name="Jogler C."/>
        </authorList>
    </citation>
    <scope>NUCLEOTIDE SEQUENCE [LARGE SCALE GENOMIC DNA]</scope>
    <source>
        <strain evidence="7 8">CA12</strain>
    </source>
</reference>
<dbReference type="Gene3D" id="3.30.1120.10">
    <property type="match status" value="1"/>
</dbReference>
<name>A0A517P4W0_9PLAN</name>
<accession>A0A517P4W0</accession>
<evidence type="ECO:0000256" key="3">
    <source>
        <dbReference type="ARBA" id="ARBA00022801"/>
    </source>
</evidence>
<keyword evidence="3 7" id="KW-0378">Hydrolase</keyword>
<dbReference type="RefSeq" id="WP_145357174.1">
    <property type="nucleotide sequence ID" value="NZ_CP036265.1"/>
</dbReference>
<dbReference type="KEGG" id="acaf:CA12_04580"/>
<dbReference type="PROSITE" id="PS00149">
    <property type="entry name" value="SULFATASE_2"/>
    <property type="match status" value="1"/>
</dbReference>
<evidence type="ECO:0000259" key="6">
    <source>
        <dbReference type="Pfam" id="PF00884"/>
    </source>
</evidence>
<dbReference type="InterPro" id="IPR017850">
    <property type="entry name" value="Alkaline_phosphatase_core_sf"/>
</dbReference>
<dbReference type="InterPro" id="IPR050738">
    <property type="entry name" value="Sulfatase"/>
</dbReference>